<reference evidence="9 10" key="1">
    <citation type="submission" date="2024-09" db="EMBL/GenBank/DDBJ databases">
        <authorList>
            <person name="Sun Q."/>
            <person name="Mori K."/>
        </authorList>
    </citation>
    <scope>NUCLEOTIDE SEQUENCE [LARGE SCALE GENOMIC DNA]</scope>
    <source>
        <strain evidence="9 10">JCM 11201</strain>
    </source>
</reference>
<evidence type="ECO:0000256" key="7">
    <source>
        <dbReference type="SAM" id="Phobius"/>
    </source>
</evidence>
<evidence type="ECO:0000313" key="10">
    <source>
        <dbReference type="Proteomes" id="UP001589609"/>
    </source>
</evidence>
<evidence type="ECO:0000256" key="5">
    <source>
        <dbReference type="ARBA" id="ARBA00022989"/>
    </source>
</evidence>
<dbReference type="Gene3D" id="1.20.1250.20">
    <property type="entry name" value="MFS general substrate transporter like domains"/>
    <property type="match status" value="1"/>
</dbReference>
<feature type="transmembrane region" description="Helical" evidence="7">
    <location>
        <begin position="384"/>
        <end position="408"/>
    </location>
</feature>
<feature type="transmembrane region" description="Helical" evidence="7">
    <location>
        <begin position="184"/>
        <end position="202"/>
    </location>
</feature>
<keyword evidence="4 7" id="KW-0812">Transmembrane</keyword>
<keyword evidence="6 7" id="KW-0472">Membrane</keyword>
<feature type="transmembrane region" description="Helical" evidence="7">
    <location>
        <begin position="299"/>
        <end position="316"/>
    </location>
</feature>
<dbReference type="PANTHER" id="PTHR43266:SF9">
    <property type="entry name" value="PERMEASE, MAJOR FACILITATOR SUPERFAMILY-RELATED"/>
    <property type="match status" value="1"/>
</dbReference>
<evidence type="ECO:0000256" key="4">
    <source>
        <dbReference type="ARBA" id="ARBA00022692"/>
    </source>
</evidence>
<dbReference type="RefSeq" id="WP_379947406.1">
    <property type="nucleotide sequence ID" value="NZ_JBHMAF010000004.1"/>
</dbReference>
<feature type="transmembrane region" description="Helical" evidence="7">
    <location>
        <begin position="322"/>
        <end position="347"/>
    </location>
</feature>
<name>A0ABV5W954_9BACI</name>
<dbReference type="InterPro" id="IPR011701">
    <property type="entry name" value="MFS"/>
</dbReference>
<feature type="transmembrane region" description="Helical" evidence="7">
    <location>
        <begin position="62"/>
        <end position="82"/>
    </location>
</feature>
<organism evidence="9 10">
    <name type="scientific">Ectobacillus funiculus</name>
    <dbReference type="NCBI Taxonomy" id="137993"/>
    <lineage>
        <taxon>Bacteria</taxon>
        <taxon>Bacillati</taxon>
        <taxon>Bacillota</taxon>
        <taxon>Bacilli</taxon>
        <taxon>Bacillales</taxon>
        <taxon>Bacillaceae</taxon>
        <taxon>Ectobacillus</taxon>
    </lineage>
</organism>
<evidence type="ECO:0000256" key="2">
    <source>
        <dbReference type="ARBA" id="ARBA00022448"/>
    </source>
</evidence>
<comment type="subcellular location">
    <subcellularLocation>
        <location evidence="1">Cell membrane</location>
        <topology evidence="1">Multi-pass membrane protein</topology>
    </subcellularLocation>
</comment>
<feature type="transmembrane region" description="Helical" evidence="7">
    <location>
        <begin position="271"/>
        <end position="292"/>
    </location>
</feature>
<protein>
    <submittedName>
        <fullName evidence="9">MFS transporter</fullName>
    </submittedName>
</protein>
<feature type="transmembrane region" description="Helical" evidence="7">
    <location>
        <begin position="359"/>
        <end position="378"/>
    </location>
</feature>
<dbReference type="EMBL" id="JBHMAF010000004">
    <property type="protein sequence ID" value="MFB9757119.1"/>
    <property type="molecule type" value="Genomic_DNA"/>
</dbReference>
<sequence length="417" mass="46026">MEELQQNQKLSVPLLSASLFRNSNFLYLWAATLFSSFALAFFMFSQTWYIVKTLDLEASLGLVFLASSVPRLIFMIVGGAVADKFPKKNIMFFSNLIRAILVGSILVWLLFGHITLYTFMLFALFFGLADAFFWSADGSILPELVKKDKLTQANSITQMTNQSSLILGPMLAGVIIKVGDYETIFIITIVMLIISAILVQYIQMEAQKGEQQHNKDMLTSIKEGILYVKQSPFLTTLLICSAFLNFFLIGPMQIGFPIFVKTVLHGDSLHFSYLEGSAGGGMAVGAILVAVLNIRKHRGWFCIIMLFLSGVSFLLLNYTETLWQALLAASIFGITLAMAAIPLMSVIQSTVQEDMMGRVMSLLMLSSMGLIPVSYAGASLLLTLGLSVLTIMKLGAIALILFVLFVSLRVPTVRTFD</sequence>
<keyword evidence="2" id="KW-0813">Transport</keyword>
<dbReference type="Proteomes" id="UP001589609">
    <property type="component" value="Unassembled WGS sequence"/>
</dbReference>
<gene>
    <name evidence="9" type="ORF">ACFFMS_00925</name>
</gene>
<evidence type="ECO:0000259" key="8">
    <source>
        <dbReference type="PROSITE" id="PS50850"/>
    </source>
</evidence>
<feature type="domain" description="Major facilitator superfamily (MFS) profile" evidence="8">
    <location>
        <begin position="24"/>
        <end position="414"/>
    </location>
</feature>
<dbReference type="SUPFAM" id="SSF103473">
    <property type="entry name" value="MFS general substrate transporter"/>
    <property type="match status" value="1"/>
</dbReference>
<dbReference type="CDD" id="cd06173">
    <property type="entry name" value="MFS_MefA_like"/>
    <property type="match status" value="1"/>
</dbReference>
<keyword evidence="3" id="KW-1003">Cell membrane</keyword>
<feature type="transmembrane region" description="Helical" evidence="7">
    <location>
        <begin position="25"/>
        <end position="50"/>
    </location>
</feature>
<keyword evidence="10" id="KW-1185">Reference proteome</keyword>
<keyword evidence="5 7" id="KW-1133">Transmembrane helix</keyword>
<evidence type="ECO:0000256" key="1">
    <source>
        <dbReference type="ARBA" id="ARBA00004651"/>
    </source>
</evidence>
<dbReference type="Pfam" id="PF07690">
    <property type="entry name" value="MFS_1"/>
    <property type="match status" value="1"/>
</dbReference>
<dbReference type="InterPro" id="IPR036259">
    <property type="entry name" value="MFS_trans_sf"/>
</dbReference>
<comment type="caution">
    <text evidence="9">The sequence shown here is derived from an EMBL/GenBank/DDBJ whole genome shotgun (WGS) entry which is preliminary data.</text>
</comment>
<proteinExistence type="predicted"/>
<dbReference type="PANTHER" id="PTHR43266">
    <property type="entry name" value="MACROLIDE-EFFLUX PROTEIN"/>
    <property type="match status" value="1"/>
</dbReference>
<evidence type="ECO:0000256" key="6">
    <source>
        <dbReference type="ARBA" id="ARBA00023136"/>
    </source>
</evidence>
<dbReference type="InterPro" id="IPR020846">
    <property type="entry name" value="MFS_dom"/>
</dbReference>
<evidence type="ECO:0000256" key="3">
    <source>
        <dbReference type="ARBA" id="ARBA00022475"/>
    </source>
</evidence>
<feature type="transmembrane region" description="Helical" evidence="7">
    <location>
        <begin position="233"/>
        <end position="259"/>
    </location>
</feature>
<dbReference type="PROSITE" id="PS50850">
    <property type="entry name" value="MFS"/>
    <property type="match status" value="1"/>
</dbReference>
<evidence type="ECO:0000313" key="9">
    <source>
        <dbReference type="EMBL" id="MFB9757119.1"/>
    </source>
</evidence>
<accession>A0ABV5W954</accession>